<feature type="transmembrane region" description="Helical" evidence="1">
    <location>
        <begin position="107"/>
        <end position="129"/>
    </location>
</feature>
<evidence type="ECO:0000256" key="1">
    <source>
        <dbReference type="SAM" id="Phobius"/>
    </source>
</evidence>
<reference evidence="3 4" key="1">
    <citation type="journal article" date="2021" name="Sci. Rep.">
        <title>The genome of the diatom Chaetoceros tenuissimus carries an ancient integrated fragment of an extant virus.</title>
        <authorList>
            <person name="Hongo Y."/>
            <person name="Kimura K."/>
            <person name="Takaki Y."/>
            <person name="Yoshida Y."/>
            <person name="Baba S."/>
            <person name="Kobayashi G."/>
            <person name="Nagasaki K."/>
            <person name="Hano T."/>
            <person name="Tomaru Y."/>
        </authorList>
    </citation>
    <scope>NUCLEOTIDE SEQUENCE [LARGE SCALE GENOMIC DNA]</scope>
    <source>
        <strain evidence="3 4">NIES-3715</strain>
    </source>
</reference>
<keyword evidence="1" id="KW-0472">Membrane</keyword>
<protein>
    <submittedName>
        <fullName evidence="3">Uncharacterized protein</fullName>
    </submittedName>
</protein>
<evidence type="ECO:0000313" key="3">
    <source>
        <dbReference type="EMBL" id="GFH43779.1"/>
    </source>
</evidence>
<accession>A0AAD3CDS1</accession>
<sequence length="152" mass="16201">MKSFAVVFMLMALVSTQAFTISKSSVSSISSKPAVVRSYVNVKSTPLYSTEGDVTEETVAASTPVPTEPETSYPLNVPSPILLASSMVLAIISTGSVFELSGGSPVLGFAPTLGITIVGVPTCFFLFYASIKKAQAETEEDDKAYRNRNNRF</sequence>
<evidence type="ECO:0000256" key="2">
    <source>
        <dbReference type="SAM" id="SignalP"/>
    </source>
</evidence>
<keyword evidence="4" id="KW-1185">Reference proteome</keyword>
<dbReference type="EMBL" id="BLLK01000019">
    <property type="protein sequence ID" value="GFH43779.1"/>
    <property type="molecule type" value="Genomic_DNA"/>
</dbReference>
<proteinExistence type="predicted"/>
<keyword evidence="1" id="KW-0812">Transmembrane</keyword>
<evidence type="ECO:0000313" key="4">
    <source>
        <dbReference type="Proteomes" id="UP001054902"/>
    </source>
</evidence>
<dbReference type="Proteomes" id="UP001054902">
    <property type="component" value="Unassembled WGS sequence"/>
</dbReference>
<feature type="chain" id="PRO_5041922383" evidence="2">
    <location>
        <begin position="19"/>
        <end position="152"/>
    </location>
</feature>
<name>A0AAD3CDS1_9STRA</name>
<gene>
    <name evidence="3" type="ORF">CTEN210_00252</name>
</gene>
<feature type="signal peptide" evidence="2">
    <location>
        <begin position="1"/>
        <end position="18"/>
    </location>
</feature>
<comment type="caution">
    <text evidence="3">The sequence shown here is derived from an EMBL/GenBank/DDBJ whole genome shotgun (WGS) entry which is preliminary data.</text>
</comment>
<dbReference type="AlphaFoldDB" id="A0AAD3CDS1"/>
<keyword evidence="1" id="KW-1133">Transmembrane helix</keyword>
<keyword evidence="2" id="KW-0732">Signal</keyword>
<organism evidence="3 4">
    <name type="scientific">Chaetoceros tenuissimus</name>
    <dbReference type="NCBI Taxonomy" id="426638"/>
    <lineage>
        <taxon>Eukaryota</taxon>
        <taxon>Sar</taxon>
        <taxon>Stramenopiles</taxon>
        <taxon>Ochrophyta</taxon>
        <taxon>Bacillariophyta</taxon>
        <taxon>Coscinodiscophyceae</taxon>
        <taxon>Chaetocerotophycidae</taxon>
        <taxon>Chaetocerotales</taxon>
        <taxon>Chaetocerotaceae</taxon>
        <taxon>Chaetoceros</taxon>
    </lineage>
</organism>